<evidence type="ECO:0000256" key="1">
    <source>
        <dbReference type="SAM" id="Phobius"/>
    </source>
</evidence>
<keyword evidence="1" id="KW-0812">Transmembrane</keyword>
<evidence type="ECO:0008006" key="4">
    <source>
        <dbReference type="Google" id="ProtNLM"/>
    </source>
</evidence>
<keyword evidence="1" id="KW-0472">Membrane</keyword>
<dbReference type="EMBL" id="JAYKXN010000005">
    <property type="protein sequence ID" value="KAK7285393.1"/>
    <property type="molecule type" value="Genomic_DNA"/>
</dbReference>
<dbReference type="Proteomes" id="UP001359559">
    <property type="component" value="Unassembled WGS sequence"/>
</dbReference>
<dbReference type="GO" id="GO:2000762">
    <property type="term" value="P:regulation of phenylpropanoid metabolic process"/>
    <property type="evidence" value="ECO:0007669"/>
    <property type="project" value="InterPro"/>
</dbReference>
<gene>
    <name evidence="2" type="ORF">RJT34_20163</name>
</gene>
<accession>A0AAN9P4L5</accession>
<name>A0AAN9P4L5_CLITE</name>
<dbReference type="InterPro" id="IPR039638">
    <property type="entry name" value="MED33A/B"/>
</dbReference>
<keyword evidence="1" id="KW-1133">Transmembrane helix</keyword>
<evidence type="ECO:0000313" key="2">
    <source>
        <dbReference type="EMBL" id="KAK7285393.1"/>
    </source>
</evidence>
<keyword evidence="3" id="KW-1185">Reference proteome</keyword>
<evidence type="ECO:0000313" key="3">
    <source>
        <dbReference type="Proteomes" id="UP001359559"/>
    </source>
</evidence>
<reference evidence="2 3" key="1">
    <citation type="submission" date="2024-01" db="EMBL/GenBank/DDBJ databases">
        <title>The genomes of 5 underutilized Papilionoideae crops provide insights into root nodulation and disease resistance.</title>
        <authorList>
            <person name="Yuan L."/>
        </authorList>
    </citation>
    <scope>NUCLEOTIDE SEQUENCE [LARGE SCALE GENOMIC DNA]</scope>
    <source>
        <strain evidence="2">LY-2023</strain>
        <tissue evidence="2">Leaf</tissue>
    </source>
</reference>
<organism evidence="2 3">
    <name type="scientific">Clitoria ternatea</name>
    <name type="common">Butterfly pea</name>
    <dbReference type="NCBI Taxonomy" id="43366"/>
    <lineage>
        <taxon>Eukaryota</taxon>
        <taxon>Viridiplantae</taxon>
        <taxon>Streptophyta</taxon>
        <taxon>Embryophyta</taxon>
        <taxon>Tracheophyta</taxon>
        <taxon>Spermatophyta</taxon>
        <taxon>Magnoliopsida</taxon>
        <taxon>eudicotyledons</taxon>
        <taxon>Gunneridae</taxon>
        <taxon>Pentapetalae</taxon>
        <taxon>rosids</taxon>
        <taxon>fabids</taxon>
        <taxon>Fabales</taxon>
        <taxon>Fabaceae</taxon>
        <taxon>Papilionoideae</taxon>
        <taxon>50 kb inversion clade</taxon>
        <taxon>NPAAA clade</taxon>
        <taxon>indigoferoid/millettioid clade</taxon>
        <taxon>Phaseoleae</taxon>
        <taxon>Clitoria</taxon>
    </lineage>
</organism>
<dbReference type="GO" id="GO:0016592">
    <property type="term" value="C:mediator complex"/>
    <property type="evidence" value="ECO:0007669"/>
    <property type="project" value="InterPro"/>
</dbReference>
<dbReference type="PANTHER" id="PTHR33739">
    <property type="entry name" value="OS07G0681500 PROTEIN"/>
    <property type="match status" value="1"/>
</dbReference>
<sequence length="1416" mass="156110">MAVPAQTSEVDEQAPWDAILRHTKVAVESNTDPNVWAFQVYSALHSSAISLPSVELAHRLVSHFFWDNHSPIAWKLLHTATSLNLIPPSLLIALLSATVVPCRQLHPIAYRLYMELLKQYGFMAEFKVNSPNYEKIMKSIDDVLQLSQVYSQKVCEPGVVLVGFVFSIVWQLLEASLDDEGLLDHTSENKPIWLHRPHDMDIDGPGSFCEKKPEQKGLLEENTTIAIEIMTEFLQHRVTSRILSLVHRNMSSYWEPFIHQMQRLASNSSVLRNLKHITAETLLLLAENIQGAVSRECKTMSKLETNLVMPACSQISSVAQSYGDSWSSLWLPIDLILEDALDGGQVAAFSAIEIITGLVKTLHAVNGDKWHGTFLGLWVAALRLVQRERDSKGGPVPIPRLDTCMCMLLSITTLVITHIIEEEGELIQDAECSPTNQGKDKQTQGKLRGELINSLQLLGDYESLLIPPQPVLMEANQAAAKAILFVSGNPDGGEHVKYLSMNDLPMECSGNLRHLIVEACIAKNLLDTSAYFWPGYVNACGNKIPSSISNHVASWSSLMDGSQLTPALVNVLVATPASSLGEIEKIYEIALNGSDEERISAATILCGASLVRGWNVQEHTVLLITKLLSAPVSHNNSGTESHLISQAPFLNILLLGISSADCVHIFSLHGLVPLLASGLMLICEVFGSCVPDAKWILATGEKLSYWEVFSNAFILLLRFWQFDHLPVEQVRNDVTTPPFGSLFSPECLLLVRNCKLAPLGRTEKDWQKLKRWSKVFCFPVESVFIDSFPKLNSWHRQHQECIASIHSRLVSGGPVHQIVDAVLGMMFRTVNNGAEPLTPTTLESNSSTALDETLMKLKVPAWDILEAIPFVLDAALTACAHGRVSTRELATGLKDLADFLPASLVTIASYFSAEVTRGIWKPASMNGTDWPSPAANLSLVEQQIKKMLAATSVDVPSLAVDGNSPSTLPLPLAAFVSLTLTYRLEKATERFLVLIAPAMSALASGCPWPCMPIVTSLWTQKVKRWTNYFVLCASGTVFHNNRDAAVQLLKSCFTSILGLAPGCIYNNGDVNALLGHGFVSQISDGVSPVAPGILYLRVHRSIGDIMFLIEEIVSILMLSVRDIASSDSTKKAKKIKFGIKHGQVSLARSMARVKHAALLGASLVWISGGPKMVQYLLRETLPSWLLSANMLEKDDREPGVMVSVLRGYALAFFAIFSIAFAWGIDHSTSPNRRAMVVGLHLEFLASTLNSNTSLHCHFATWRVYISGFVSLMVGCTPAWVQDVDVDLLKKLSIGLRQLNQHDLAVRLLEIGGLGVMGAAAEMIIESKHILLERLGRDLYRICQIERKQGLPCDGFIVRCKRQKTIESPKESDDNIREGMDCVGIREACDSFRTICIEFRTILGYAGLIYRISYLKI</sequence>
<comment type="caution">
    <text evidence="2">The sequence shown here is derived from an EMBL/GenBank/DDBJ whole genome shotgun (WGS) entry which is preliminary data.</text>
</comment>
<proteinExistence type="predicted"/>
<dbReference type="PANTHER" id="PTHR33739:SF12">
    <property type="entry name" value="MEDIATOR OF RNA POLYMERASE II TRANSCRIPTION SUBUNIT 33A"/>
    <property type="match status" value="1"/>
</dbReference>
<feature type="transmembrane region" description="Helical" evidence="1">
    <location>
        <begin position="1205"/>
        <end position="1224"/>
    </location>
</feature>
<protein>
    <recommendedName>
        <fullName evidence="4">Mediator of RNA polymerase II transcription subunit 33A</fullName>
    </recommendedName>
</protein>